<keyword evidence="9" id="KW-0460">Magnesium</keyword>
<dbReference type="Pfam" id="PF00580">
    <property type="entry name" value="UvrD-helicase"/>
    <property type="match status" value="1"/>
</dbReference>
<evidence type="ECO:0000256" key="3">
    <source>
        <dbReference type="ARBA" id="ARBA00022741"/>
    </source>
</evidence>
<gene>
    <name evidence="19" type="primary">recB</name>
    <name evidence="19" type="ORF">HMPREF0602_1313</name>
</gene>
<dbReference type="Proteomes" id="UP000005526">
    <property type="component" value="Unassembled WGS sequence"/>
</dbReference>
<dbReference type="GO" id="GO:0016887">
    <property type="term" value="F:ATP hydrolysis activity"/>
    <property type="evidence" value="ECO:0007669"/>
    <property type="project" value="RHEA"/>
</dbReference>
<evidence type="ECO:0000313" key="19">
    <source>
        <dbReference type="EMBL" id="EFM04139.1"/>
    </source>
</evidence>
<dbReference type="HAMAP" id="MF_01485">
    <property type="entry name" value="RecB"/>
    <property type="match status" value="1"/>
</dbReference>
<dbReference type="PROSITE" id="PS51217">
    <property type="entry name" value="UVRD_HELICASE_CTER"/>
    <property type="match status" value="1"/>
</dbReference>
<keyword evidence="6 16" id="KW-0347">Helicase</keyword>
<dbReference type="GO" id="GO:0005829">
    <property type="term" value="C:cytosol"/>
    <property type="evidence" value="ECO:0007669"/>
    <property type="project" value="TreeGrafter"/>
</dbReference>
<reference evidence="19 20" key="1">
    <citation type="submission" date="2010-07" db="EMBL/GenBank/DDBJ databases">
        <authorList>
            <person name="Muzny D."/>
            <person name="Qin X."/>
            <person name="Deng J."/>
            <person name="Jiang H."/>
            <person name="Liu Y."/>
            <person name="Qu J."/>
            <person name="Song X.-Z."/>
            <person name="Zhang L."/>
            <person name="Thornton R."/>
            <person name="Coyle M."/>
            <person name="Francisco L."/>
            <person name="Jackson L."/>
            <person name="Javaid M."/>
            <person name="Korchina V."/>
            <person name="Kovar C."/>
            <person name="Mata R."/>
            <person name="Mathew T."/>
            <person name="Ngo R."/>
            <person name="Nguyen L."/>
            <person name="Nguyen N."/>
            <person name="Okwuonu G."/>
            <person name="Ongeri F."/>
            <person name="Pham C."/>
            <person name="Simmons D."/>
            <person name="Wilczek-Boney K."/>
            <person name="Hale W."/>
            <person name="Jakkamsetti A."/>
            <person name="Pham P."/>
            <person name="Ruth R."/>
            <person name="San Lucas F."/>
            <person name="Warren J."/>
            <person name="Zhang J."/>
            <person name="Zhao Z."/>
            <person name="Zhou C."/>
            <person name="Zhu D."/>
            <person name="Lee S."/>
            <person name="Bess C."/>
            <person name="Blankenburg K."/>
            <person name="Forbes L."/>
            <person name="Fu Q."/>
            <person name="Gubbala S."/>
            <person name="Hirani K."/>
            <person name="Jayaseelan J.C."/>
            <person name="Lara F."/>
            <person name="Munidasa M."/>
            <person name="Palculict T."/>
            <person name="Patil S."/>
            <person name="Pu L.-L."/>
            <person name="Saada N."/>
            <person name="Tang L."/>
            <person name="Weissenberger G."/>
            <person name="Zhu Y."/>
            <person name="Hemphill L."/>
            <person name="Shang Y."/>
            <person name="Youmans B."/>
            <person name="Ayvaz T."/>
            <person name="Ross M."/>
            <person name="Santibanez J."/>
            <person name="Aqrawi P."/>
            <person name="Gross S."/>
            <person name="Joshi V."/>
            <person name="Fowler G."/>
            <person name="Nazareth L."/>
            <person name="Reid J."/>
            <person name="Worley K."/>
            <person name="Petrosino J."/>
            <person name="Highlander S."/>
            <person name="Gibbs R."/>
        </authorList>
    </citation>
    <scope>NUCLEOTIDE SEQUENCE [LARGE SCALE GENOMIC DNA]</scope>
    <source>
        <strain evidence="19 20">ATCC 13091</strain>
    </source>
</reference>
<dbReference type="Pfam" id="PF13361">
    <property type="entry name" value="UvrD_C"/>
    <property type="match status" value="1"/>
</dbReference>
<dbReference type="InterPro" id="IPR011604">
    <property type="entry name" value="PDDEXK-like_dom_sf"/>
</dbReference>
<dbReference type="Gene3D" id="1.10.3170.10">
    <property type="entry name" value="Recbcd, chain B, domain 2"/>
    <property type="match status" value="1"/>
</dbReference>
<feature type="binding site" evidence="16">
    <location>
        <begin position="31"/>
        <end position="38"/>
    </location>
    <ligand>
        <name>ATP</name>
        <dbReference type="ChEBI" id="CHEBI:30616"/>
    </ligand>
</feature>
<evidence type="ECO:0000256" key="14">
    <source>
        <dbReference type="ARBA" id="ARBA00034808"/>
    </source>
</evidence>
<keyword evidence="10" id="KW-0238">DNA-binding</keyword>
<dbReference type="GO" id="GO:0043138">
    <property type="term" value="F:3'-5' DNA helicase activity"/>
    <property type="evidence" value="ECO:0007669"/>
    <property type="project" value="UniProtKB-EC"/>
</dbReference>
<feature type="domain" description="UvrD-like helicase C-terminal" evidence="18">
    <location>
        <begin position="505"/>
        <end position="769"/>
    </location>
</feature>
<evidence type="ECO:0000256" key="8">
    <source>
        <dbReference type="ARBA" id="ARBA00022840"/>
    </source>
</evidence>
<dbReference type="InterPro" id="IPR014016">
    <property type="entry name" value="UvrD-like_ATP-bd"/>
</dbReference>
<dbReference type="GO" id="GO:0008854">
    <property type="term" value="F:exodeoxyribonuclease V activity"/>
    <property type="evidence" value="ECO:0007669"/>
    <property type="project" value="InterPro"/>
</dbReference>
<dbReference type="Gene3D" id="3.40.50.300">
    <property type="entry name" value="P-loop containing nucleotide triphosphate hydrolases"/>
    <property type="match status" value="2"/>
</dbReference>
<dbReference type="Pfam" id="PF12705">
    <property type="entry name" value="PDDEXK_1"/>
    <property type="match status" value="1"/>
</dbReference>
<organism evidence="19 20">
    <name type="scientific">Neisseria meningitidis serogroup B (strain ATCC 13091 / M2091)</name>
    <dbReference type="NCBI Taxonomy" id="862513"/>
    <lineage>
        <taxon>Bacteria</taxon>
        <taxon>Pseudomonadati</taxon>
        <taxon>Pseudomonadota</taxon>
        <taxon>Betaproteobacteria</taxon>
        <taxon>Neisseriales</taxon>
        <taxon>Neisseriaceae</taxon>
        <taxon>Neisseria</taxon>
    </lineage>
</organism>
<keyword evidence="1" id="KW-0540">Nuclease</keyword>
<dbReference type="InterPro" id="IPR004586">
    <property type="entry name" value="RecB"/>
</dbReference>
<evidence type="ECO:0000256" key="15">
    <source>
        <dbReference type="ARBA" id="ARBA00048988"/>
    </source>
</evidence>
<evidence type="ECO:0000256" key="7">
    <source>
        <dbReference type="ARBA" id="ARBA00022839"/>
    </source>
</evidence>
<evidence type="ECO:0000256" key="5">
    <source>
        <dbReference type="ARBA" id="ARBA00022801"/>
    </source>
</evidence>
<dbReference type="InterPro" id="IPR000212">
    <property type="entry name" value="DNA_helicase_UvrD/REP"/>
</dbReference>
<dbReference type="EC" id="5.6.2.4" evidence="14"/>
<proteinExistence type="inferred from homology"/>
<dbReference type="AlphaFoldDB" id="E0N9Y3"/>
<evidence type="ECO:0000256" key="16">
    <source>
        <dbReference type="PROSITE-ProRule" id="PRU00560"/>
    </source>
</evidence>
<dbReference type="GO" id="GO:0046872">
    <property type="term" value="F:metal ion binding"/>
    <property type="evidence" value="ECO:0007669"/>
    <property type="project" value="UniProtKB-KW"/>
</dbReference>
<dbReference type="FunFam" id="3.90.320.10:FF:000016">
    <property type="entry name" value="RecBCD enzyme subunit RecB"/>
    <property type="match status" value="1"/>
</dbReference>
<dbReference type="GO" id="GO:0003677">
    <property type="term" value="F:DNA binding"/>
    <property type="evidence" value="ECO:0007669"/>
    <property type="project" value="UniProtKB-KW"/>
</dbReference>
<evidence type="ECO:0000256" key="9">
    <source>
        <dbReference type="ARBA" id="ARBA00022842"/>
    </source>
</evidence>
<keyword evidence="4" id="KW-0227">DNA damage</keyword>
<keyword evidence="5 16" id="KW-0378">Hydrolase</keyword>
<dbReference type="InterPro" id="IPR011335">
    <property type="entry name" value="Restrct_endonuc-II-like"/>
</dbReference>
<dbReference type="Gene3D" id="3.90.320.10">
    <property type="match status" value="1"/>
</dbReference>
<dbReference type="SUPFAM" id="SSF52980">
    <property type="entry name" value="Restriction endonuclease-like"/>
    <property type="match status" value="1"/>
</dbReference>
<evidence type="ECO:0000256" key="4">
    <source>
        <dbReference type="ARBA" id="ARBA00022763"/>
    </source>
</evidence>
<dbReference type="NCBIfam" id="TIGR00609">
    <property type="entry name" value="recB"/>
    <property type="match status" value="1"/>
</dbReference>
<evidence type="ECO:0000256" key="6">
    <source>
        <dbReference type="ARBA" id="ARBA00022806"/>
    </source>
</evidence>
<evidence type="ECO:0000259" key="18">
    <source>
        <dbReference type="PROSITE" id="PS51217"/>
    </source>
</evidence>
<dbReference type="HOGENOM" id="CLU_269559_0_0_4"/>
<dbReference type="EMBL" id="AEEF01000066">
    <property type="protein sequence ID" value="EFM04139.1"/>
    <property type="molecule type" value="Genomic_DNA"/>
</dbReference>
<keyword evidence="12" id="KW-0413">Isomerase</keyword>
<comment type="caution">
    <text evidence="19">The sequence shown here is derived from an EMBL/GenBank/DDBJ whole genome shotgun (WGS) entry which is preliminary data.</text>
</comment>
<dbReference type="SUPFAM" id="SSF52540">
    <property type="entry name" value="P-loop containing nucleoside triphosphate hydrolases"/>
    <property type="match status" value="1"/>
</dbReference>
<dbReference type="InterPro" id="IPR014017">
    <property type="entry name" value="DNA_helicase_UvrD-like_C"/>
</dbReference>
<feature type="domain" description="UvrD-like helicase ATP-binding" evidence="17">
    <location>
        <begin position="10"/>
        <end position="480"/>
    </location>
</feature>
<comment type="catalytic activity">
    <reaction evidence="13">
        <text>Couples ATP hydrolysis with the unwinding of duplex DNA by translocating in the 3'-5' direction.</text>
        <dbReference type="EC" id="5.6.2.4"/>
    </reaction>
</comment>
<dbReference type="GO" id="GO:0009338">
    <property type="term" value="C:exodeoxyribonuclease V complex"/>
    <property type="evidence" value="ECO:0007669"/>
    <property type="project" value="TreeGrafter"/>
</dbReference>
<dbReference type="Gene3D" id="1.10.486.10">
    <property type="entry name" value="PCRA, domain 4"/>
    <property type="match status" value="1"/>
</dbReference>
<evidence type="ECO:0000313" key="20">
    <source>
        <dbReference type="Proteomes" id="UP000005526"/>
    </source>
</evidence>
<keyword evidence="3 16" id="KW-0547">Nucleotide-binding</keyword>
<dbReference type="InterPro" id="IPR038726">
    <property type="entry name" value="PDDEXK_AddAB-type"/>
</dbReference>
<dbReference type="FunFam" id="1.10.3170.10:FF:000002">
    <property type="entry name" value="RecBCD enzyme subunit RecB"/>
    <property type="match status" value="1"/>
</dbReference>
<feature type="non-terminal residue" evidence="19">
    <location>
        <position position="1"/>
    </location>
</feature>
<protein>
    <recommendedName>
        <fullName evidence="14">DNA 3'-5' helicase</fullName>
        <ecNumber evidence="14">5.6.2.4</ecNumber>
    </recommendedName>
</protein>
<dbReference type="InterPro" id="IPR027417">
    <property type="entry name" value="P-loop_NTPase"/>
</dbReference>
<evidence type="ECO:0000259" key="17">
    <source>
        <dbReference type="PROSITE" id="PS51198"/>
    </source>
</evidence>
<dbReference type="PROSITE" id="PS51198">
    <property type="entry name" value="UVRD_HELICASE_ATP_BIND"/>
    <property type="match status" value="1"/>
</dbReference>
<evidence type="ECO:0000256" key="13">
    <source>
        <dbReference type="ARBA" id="ARBA00034617"/>
    </source>
</evidence>
<evidence type="ECO:0000256" key="10">
    <source>
        <dbReference type="ARBA" id="ARBA00023125"/>
    </source>
</evidence>
<evidence type="ECO:0000256" key="12">
    <source>
        <dbReference type="ARBA" id="ARBA00023235"/>
    </source>
</evidence>
<evidence type="ECO:0000256" key="1">
    <source>
        <dbReference type="ARBA" id="ARBA00022722"/>
    </source>
</evidence>
<keyword evidence="2" id="KW-0479">Metal-binding</keyword>
<keyword evidence="7" id="KW-0269">Exonuclease</keyword>
<dbReference type="GO" id="GO:0005524">
    <property type="term" value="F:ATP binding"/>
    <property type="evidence" value="ECO:0007669"/>
    <property type="project" value="UniProtKB-UniRule"/>
</dbReference>
<sequence length="1212" mass="135614">HPTVFIHAMSAPIQAFDPLTVPIAGTNLIEASAGTGKTYGIAALFTRLIVLEQKNVERVLVVTFTKAATAELKTRLRARLDDVLQVLESKEIAKLGDDTLSDGIAAYCAEHHKGDTFLPALLKQALQKEGRTRLIVRLKAAIGQFDNAAIYTIHGFCQRILRDYAFLCQAPFDVELTEEDGDRLLIPAQDFWRERVSNDPVLAALAFKRKAVPQTVLAQIRAYLSRPYLNFRRPQADLKQAQRNAETSWQTVCRLLPELEAGFWRIHPDLNGNSYRKNSFGNLFKELAQKSAAGQLPFLDKDTHERLLKLASDKLEARLKKGKTPDAAVFAELQKLADFGYDLNALEEAEEATIIRLQLDLIGYLNRSLAEMKKSRRERGFDDLLLDVHTALTDNPHAETLARAVAENWETALIDEFQDTDPLQYEIFQKIFIAQNRPLFLVGDPKQAIYSFRGADIYAYLQAAEDARHRYTLATNYRSHAALIGSIGALFRLKERPFVLENIGYSEVGAARAESRLSPKRPAVQVRWLHENDNEKANKDVLRRRAADYCADEIAHALNEAAGGRLNFKGCPLQSGDIAVLVRTHNEAVMVSAALKKRQVQSVLLSRESVFASPEAAALSALIGFWLEPRRAGTLRFVLTSSIFGYNAQQLHDFNQNESEILHWAESARTALDNWNQYGIFAAMQQFSQTHGIETRLLSRNNGRSLTNYFQLLELLAAEDAQNRNPAALHKWLRDQISLAGNNGGDNRAIRLESDEDLVKIVTMHASKGLQYPLVYCPFAWDAQDTGPSDWQILHQSANRTELLAKAQLSEDEQKQYADEEMAERLRLLYVALTRAEEQLNIYAAYSTNTADNPLAYLIEGLPQDSRETVRQTYDREKDGIAMLKRNWRRLTDNAPAGTDFAFTEDAPPPAAYRGNAGQTAEFAANSIPERRFRFVRHTSFTALSRHTQTPDGGEEDACPSLDAAETSVPAMPSETPTASDGISIHDFPKGTQAGLCLHEILEDFKFGQAAAGQETLIADKLKKYGFEEIWLPAVAEMAEACQKTPLTGAYCLSDIPPECRCPEMGFTLHTEDFGLKRLRDWFARDDIRLPEVCRAAAETLDFHTVNGFLNGFIDMVCQDPDGNICVIDYKSNHLGADASAYTQQAMDEAVAHHHYYLQALIYAVAAARYFKLRGQPPAAVSVRYLFLRGTDGKGGGVWRWDIDAAALEQIK</sequence>
<dbReference type="PANTHER" id="PTHR11070:SF23">
    <property type="entry name" value="RECBCD ENZYME SUBUNIT RECB"/>
    <property type="match status" value="1"/>
</dbReference>
<name>E0N9Y3_NEIM3</name>
<comment type="catalytic activity">
    <reaction evidence="15">
        <text>ATP + H2O = ADP + phosphate + H(+)</text>
        <dbReference type="Rhea" id="RHEA:13065"/>
        <dbReference type="ChEBI" id="CHEBI:15377"/>
        <dbReference type="ChEBI" id="CHEBI:15378"/>
        <dbReference type="ChEBI" id="CHEBI:30616"/>
        <dbReference type="ChEBI" id="CHEBI:43474"/>
        <dbReference type="ChEBI" id="CHEBI:456216"/>
        <dbReference type="EC" id="5.6.2.4"/>
    </reaction>
</comment>
<dbReference type="PANTHER" id="PTHR11070">
    <property type="entry name" value="UVRD / RECB / PCRA DNA HELICASE FAMILY MEMBER"/>
    <property type="match status" value="1"/>
</dbReference>
<evidence type="ECO:0000256" key="2">
    <source>
        <dbReference type="ARBA" id="ARBA00022723"/>
    </source>
</evidence>
<keyword evidence="8 16" id="KW-0067">ATP-binding</keyword>
<dbReference type="CDD" id="cd22352">
    <property type="entry name" value="RecB_C-like"/>
    <property type="match status" value="1"/>
</dbReference>
<dbReference type="GO" id="GO:0000725">
    <property type="term" value="P:recombinational repair"/>
    <property type="evidence" value="ECO:0007669"/>
    <property type="project" value="TreeGrafter"/>
</dbReference>
<keyword evidence="11" id="KW-0234">DNA repair</keyword>
<evidence type="ECO:0000256" key="11">
    <source>
        <dbReference type="ARBA" id="ARBA00023204"/>
    </source>
</evidence>
<accession>E0N9Y3</accession>